<dbReference type="Pfam" id="PF00383">
    <property type="entry name" value="dCMP_cyt_deam_1"/>
    <property type="match status" value="1"/>
</dbReference>
<evidence type="ECO:0000259" key="6">
    <source>
        <dbReference type="PROSITE" id="PS51747"/>
    </source>
</evidence>
<organism evidence="7 8">
    <name type="scientific">Polaribacter glomeratus</name>
    <dbReference type="NCBI Taxonomy" id="102"/>
    <lineage>
        <taxon>Bacteria</taxon>
        <taxon>Pseudomonadati</taxon>
        <taxon>Bacteroidota</taxon>
        <taxon>Flavobacteriia</taxon>
        <taxon>Flavobacteriales</taxon>
        <taxon>Flavobacteriaceae</taxon>
    </lineage>
</organism>
<evidence type="ECO:0000313" key="7">
    <source>
        <dbReference type="EMBL" id="PQJ76551.1"/>
    </source>
</evidence>
<dbReference type="InterPro" id="IPR015517">
    <property type="entry name" value="dCMP_deaminase-rel"/>
</dbReference>
<dbReference type="InterPro" id="IPR016193">
    <property type="entry name" value="Cytidine_deaminase-like"/>
</dbReference>
<dbReference type="PANTHER" id="PTHR11086">
    <property type="entry name" value="DEOXYCYTIDYLATE DEAMINASE-RELATED"/>
    <property type="match status" value="1"/>
</dbReference>
<dbReference type="AlphaFoldDB" id="A0A2S7WGY3"/>
<dbReference type="Gene3D" id="3.40.50.300">
    <property type="entry name" value="P-loop containing nucleotide triphosphate hydrolases"/>
    <property type="match status" value="1"/>
</dbReference>
<dbReference type="InterPro" id="IPR002125">
    <property type="entry name" value="CMP_dCMP_dom"/>
</dbReference>
<evidence type="ECO:0000256" key="2">
    <source>
        <dbReference type="ARBA" id="ARBA00022723"/>
    </source>
</evidence>
<proteinExistence type="inferred from homology"/>
<dbReference type="InterPro" id="IPR027417">
    <property type="entry name" value="P-loop_NTPase"/>
</dbReference>
<evidence type="ECO:0000256" key="4">
    <source>
        <dbReference type="ARBA" id="ARBA00022833"/>
    </source>
</evidence>
<protein>
    <recommendedName>
        <fullName evidence="6">CMP/dCMP-type deaminase domain-containing protein</fullName>
    </recommendedName>
</protein>
<feature type="compositionally biased region" description="Polar residues" evidence="5">
    <location>
        <begin position="1"/>
        <end position="11"/>
    </location>
</feature>
<dbReference type="PROSITE" id="PS00903">
    <property type="entry name" value="CYT_DCMP_DEAMINASES_1"/>
    <property type="match status" value="1"/>
</dbReference>
<accession>A0A2S7WGY3</accession>
<dbReference type="InterPro" id="IPR016192">
    <property type="entry name" value="APOBEC/CMP_deaminase_Zn-bd"/>
</dbReference>
<feature type="domain" description="CMP/dCMP-type deaminase" evidence="6">
    <location>
        <begin position="255"/>
        <end position="449"/>
    </location>
</feature>
<dbReference type="GO" id="GO:0008270">
    <property type="term" value="F:zinc ion binding"/>
    <property type="evidence" value="ECO:0007669"/>
    <property type="project" value="InterPro"/>
</dbReference>
<evidence type="ECO:0000256" key="3">
    <source>
        <dbReference type="ARBA" id="ARBA00022801"/>
    </source>
</evidence>
<keyword evidence="2" id="KW-0479">Metal-binding</keyword>
<evidence type="ECO:0000256" key="5">
    <source>
        <dbReference type="SAM" id="MobiDB-lite"/>
    </source>
</evidence>
<dbReference type="PROSITE" id="PS51747">
    <property type="entry name" value="CYT_DCMP_DEAMINASES_2"/>
    <property type="match status" value="1"/>
</dbReference>
<dbReference type="Proteomes" id="UP000239068">
    <property type="component" value="Unassembled WGS sequence"/>
</dbReference>
<dbReference type="GO" id="GO:0004132">
    <property type="term" value="F:dCMP deaminase activity"/>
    <property type="evidence" value="ECO:0007669"/>
    <property type="project" value="TreeGrafter"/>
</dbReference>
<keyword evidence="8" id="KW-1185">Reference proteome</keyword>
<keyword evidence="4" id="KW-0862">Zinc</keyword>
<dbReference type="EMBL" id="MSCM01000002">
    <property type="protein sequence ID" value="PQJ76551.1"/>
    <property type="molecule type" value="Genomic_DNA"/>
</dbReference>
<keyword evidence="3" id="KW-0378">Hydrolase</keyword>
<evidence type="ECO:0000313" key="8">
    <source>
        <dbReference type="Proteomes" id="UP000239068"/>
    </source>
</evidence>
<feature type="compositionally biased region" description="Basic and acidic residues" evidence="5">
    <location>
        <begin position="12"/>
        <end position="22"/>
    </location>
</feature>
<dbReference type="NCBIfam" id="NF041025">
    <property type="entry name" value="antiphage_deaminase"/>
    <property type="match status" value="1"/>
</dbReference>
<dbReference type="GO" id="GO:0005737">
    <property type="term" value="C:cytoplasm"/>
    <property type="evidence" value="ECO:0007669"/>
    <property type="project" value="TreeGrafter"/>
</dbReference>
<comment type="similarity">
    <text evidence="1">Belongs to the cytidine and deoxycytidylate deaminase family.</text>
</comment>
<evidence type="ECO:0000256" key="1">
    <source>
        <dbReference type="ARBA" id="ARBA00006576"/>
    </source>
</evidence>
<feature type="region of interest" description="Disordered" evidence="5">
    <location>
        <begin position="1"/>
        <end position="22"/>
    </location>
</feature>
<dbReference type="Gene3D" id="3.40.140.10">
    <property type="entry name" value="Cytidine Deaminase, domain 2"/>
    <property type="match status" value="1"/>
</dbReference>
<reference evidence="7 8" key="1">
    <citation type="submission" date="2016-12" db="EMBL/GenBank/DDBJ databases">
        <title>Trade-off between light-utilization and light-protection in marine flavobacteria.</title>
        <authorList>
            <person name="Kumagai Y."/>
            <person name="Yoshizawa S."/>
            <person name="Kogure K."/>
            <person name="Iwasaki W."/>
        </authorList>
    </citation>
    <scope>NUCLEOTIDE SEQUENCE [LARGE SCALE GENOMIC DNA]</scope>
    <source>
        <strain evidence="7 8">ATCC 43844</strain>
    </source>
</reference>
<name>A0A2S7WGY3_9FLAO</name>
<dbReference type="PANTHER" id="PTHR11086:SF18">
    <property type="entry name" value="DEOXYCYTIDYLATE DEAMINASE"/>
    <property type="match status" value="1"/>
</dbReference>
<sequence>MEAVELNSSKKSIQEKKGQTTREKVRNTLTEELFFGICAPIGSLKPTVINSLEKIMKEKFNYEVEIIKLSGKIEDFKLNEYKQIPTKTPAFSKLVYKIEEGNEIRKKYNNNSILVELAIKDILYSRTQGLGEEEALNHENIKSRRKCYIFDSIKNKEELLLLRRIYTKNFYLFSIFSPVNERENNLSKKDLAPSEIAEIVGKDEFENNDFGQNVRGTFTDGDFILRVSKNNKINIDTRIERFLHLIFESDIITPTNEEKAMYSAKSAAGNSACLSRQVGASIISESGELISNGWNDVPKFGGNLYNESDTNDDRCKNNGYCSNDSHKDKLVESLLESLKNDNSTKGVFLDNEGFHDITLYDNVKKNLKKSNIKNLIEFSRSVHAEMHAIISGSQLSGSKMINGKLFCTTYPCHNCARHIIVAGIKEVYYIEPYIKSLCLTLHSDAITEDENCLDKVRILVFDGVAPRNYLTFFTKFASRKENGKIVKVDFKTIKPKTAKSIQSLPTLEQQAIHSLKECGLLQD</sequence>
<dbReference type="SUPFAM" id="SSF53927">
    <property type="entry name" value="Cytidine deaminase-like"/>
    <property type="match status" value="1"/>
</dbReference>
<comment type="caution">
    <text evidence="7">The sequence shown here is derived from an EMBL/GenBank/DDBJ whole genome shotgun (WGS) entry which is preliminary data.</text>
</comment>
<gene>
    <name evidence="7" type="ORF">BTO16_11665</name>
</gene>